<proteinExistence type="predicted"/>
<dbReference type="InterPro" id="IPR036250">
    <property type="entry name" value="AcylCo_DH-like_C"/>
</dbReference>
<dbReference type="AlphaFoldDB" id="A0A2P1AM89"/>
<name>A0A2P1AM89_9BACT</name>
<accession>A0A2P1AM89</accession>
<protein>
    <submittedName>
        <fullName evidence="1">Putative dehydrogenase</fullName>
    </submittedName>
</protein>
<organism evidence="1">
    <name type="scientific">Candidatus Entotheonella serta</name>
    <dbReference type="NCBI Taxonomy" id="1652106"/>
    <lineage>
        <taxon>Bacteria</taxon>
        <taxon>Pseudomonadati</taxon>
        <taxon>Nitrospinota/Tectimicrobiota group</taxon>
        <taxon>Candidatus Tectimicrobiota</taxon>
        <taxon>Candidatus Entotheonellia</taxon>
        <taxon>Candidatus Entotheonellales</taxon>
        <taxon>Candidatus Entotheonellaceae</taxon>
        <taxon>Candidatus Entotheonella</taxon>
    </lineage>
</organism>
<dbReference type="SUPFAM" id="SSF47203">
    <property type="entry name" value="Acyl-CoA dehydrogenase C-terminal domain-like"/>
    <property type="match status" value="1"/>
</dbReference>
<sequence>MRPYEQVEWSKAEVEGWLIEQAYEGMVRALEEDRDSGRNVQQGKMAIAELAESVLQRLCRILGGGTFSRHSPFGFWYEDVRALGFLRPPWGLAYDTIFTLSWNTPG</sequence>
<dbReference type="EMBL" id="MG844357">
    <property type="protein sequence ID" value="AVI26399.1"/>
    <property type="molecule type" value="Genomic_DNA"/>
</dbReference>
<dbReference type="Gene3D" id="1.20.140.10">
    <property type="entry name" value="Butyryl-CoA Dehydrogenase, subunit A, domain 3"/>
    <property type="match status" value="1"/>
</dbReference>
<reference evidence="1" key="1">
    <citation type="journal article" date="2018" name="Proc. Natl. Acad. Sci. U.S.A.">
        <title>Single-bacterial genomics validates rich and varied specialized metabolism of uncultivated Entotheonella sponge symbionts.</title>
        <authorList>
            <person name="Mori T."/>
            <person name="Cahn J.K.B."/>
            <person name="Wilson M.C."/>
            <person name="Meoded R.A."/>
            <person name="Wiebach V."/>
            <person name="Martinez A.F.C."/>
            <person name="Helfrich E.J.N."/>
            <person name="Albersmeier A."/>
            <person name="Wibberg D."/>
            <person name="Datwyler S."/>
            <person name="Keren R."/>
            <person name="Lavy A."/>
            <person name="Ruckert C."/>
            <person name="Ilan M."/>
            <person name="Kalinowski J."/>
            <person name="Matsunaga S."/>
            <person name="Takeyama H."/>
            <person name="Piel J."/>
        </authorList>
    </citation>
    <scope>NUCLEOTIDE SEQUENCE</scope>
    <source>
        <strain evidence="1">TSWB1</strain>
    </source>
</reference>
<dbReference type="GO" id="GO:0016627">
    <property type="term" value="F:oxidoreductase activity, acting on the CH-CH group of donors"/>
    <property type="evidence" value="ECO:0007669"/>
    <property type="project" value="InterPro"/>
</dbReference>
<evidence type="ECO:0000313" key="1">
    <source>
        <dbReference type="EMBL" id="AVI26399.1"/>
    </source>
</evidence>